<organism evidence="3 4">
    <name type="scientific">Chlorella vulgaris</name>
    <name type="common">Green alga</name>
    <dbReference type="NCBI Taxonomy" id="3077"/>
    <lineage>
        <taxon>Eukaryota</taxon>
        <taxon>Viridiplantae</taxon>
        <taxon>Chlorophyta</taxon>
        <taxon>core chlorophytes</taxon>
        <taxon>Trebouxiophyceae</taxon>
        <taxon>Chlorellales</taxon>
        <taxon>Chlorellaceae</taxon>
        <taxon>Chlorella clade</taxon>
        <taxon>Chlorella</taxon>
    </lineage>
</organism>
<sequence length="100" mass="10777">MPFSVVEGAVLGAGMLFAGGATFAYKRKQTTAFKLLYFASWPTLGSALMYALIPSPKDMEKELRQSGFSQQELDARRAASQQQLDQLRATAEGAGAGKRS</sequence>
<evidence type="ECO:0000256" key="1">
    <source>
        <dbReference type="SAM" id="MobiDB-lite"/>
    </source>
</evidence>
<keyword evidence="2" id="KW-0812">Transmembrane</keyword>
<evidence type="ECO:0000313" key="4">
    <source>
        <dbReference type="Proteomes" id="UP001055712"/>
    </source>
</evidence>
<evidence type="ECO:0000313" key="3">
    <source>
        <dbReference type="EMBL" id="KAI3430455.1"/>
    </source>
</evidence>
<evidence type="ECO:0000256" key="2">
    <source>
        <dbReference type="SAM" id="Phobius"/>
    </source>
</evidence>
<reference evidence="3" key="1">
    <citation type="journal article" date="2019" name="Plant J.">
        <title>Chlorella vulgaris genome assembly and annotation reveals the molecular basis for metabolic acclimation to high light conditions.</title>
        <authorList>
            <person name="Cecchin M."/>
            <person name="Marcolungo L."/>
            <person name="Rossato M."/>
            <person name="Girolomoni L."/>
            <person name="Cosentino E."/>
            <person name="Cuine S."/>
            <person name="Li-Beisson Y."/>
            <person name="Delledonne M."/>
            <person name="Ballottari M."/>
        </authorList>
    </citation>
    <scope>NUCLEOTIDE SEQUENCE</scope>
    <source>
        <strain evidence="3">211/11P</strain>
    </source>
</reference>
<keyword evidence="2" id="KW-0472">Membrane</keyword>
<keyword evidence="4" id="KW-1185">Reference proteome</keyword>
<name>A0A9D4TNC6_CHLVU</name>
<comment type="caution">
    <text evidence="3">The sequence shown here is derived from an EMBL/GenBank/DDBJ whole genome shotgun (WGS) entry which is preliminary data.</text>
</comment>
<protein>
    <submittedName>
        <fullName evidence="3">Uncharacterized protein</fullName>
    </submittedName>
</protein>
<gene>
    <name evidence="3" type="ORF">D9Q98_005050</name>
</gene>
<feature type="region of interest" description="Disordered" evidence="1">
    <location>
        <begin position="63"/>
        <end position="100"/>
    </location>
</feature>
<accession>A0A9D4TNC6</accession>
<keyword evidence="2" id="KW-1133">Transmembrane helix</keyword>
<dbReference type="Proteomes" id="UP001055712">
    <property type="component" value="Unassembled WGS sequence"/>
</dbReference>
<dbReference type="EMBL" id="SIDB01000007">
    <property type="protein sequence ID" value="KAI3430455.1"/>
    <property type="molecule type" value="Genomic_DNA"/>
</dbReference>
<feature type="transmembrane region" description="Helical" evidence="2">
    <location>
        <begin position="6"/>
        <end position="25"/>
    </location>
</feature>
<dbReference type="AlphaFoldDB" id="A0A9D4TNC6"/>
<dbReference type="OrthoDB" id="505205at2759"/>
<reference evidence="3" key="2">
    <citation type="submission" date="2020-11" db="EMBL/GenBank/DDBJ databases">
        <authorList>
            <person name="Cecchin M."/>
            <person name="Marcolungo L."/>
            <person name="Rossato M."/>
            <person name="Girolomoni L."/>
            <person name="Cosentino E."/>
            <person name="Cuine S."/>
            <person name="Li-Beisson Y."/>
            <person name="Delledonne M."/>
            <person name="Ballottari M."/>
        </authorList>
    </citation>
    <scope>NUCLEOTIDE SEQUENCE</scope>
    <source>
        <strain evidence="3">211/11P</strain>
        <tissue evidence="3">Whole cell</tissue>
    </source>
</reference>
<proteinExistence type="predicted"/>
<feature type="transmembrane region" description="Helical" evidence="2">
    <location>
        <begin position="32"/>
        <end position="53"/>
    </location>
</feature>